<dbReference type="Gene3D" id="1.10.530.40">
    <property type="match status" value="1"/>
</dbReference>
<dbReference type="SUPFAM" id="SSF53955">
    <property type="entry name" value="Lysozyme-like"/>
    <property type="match status" value="1"/>
</dbReference>
<evidence type="ECO:0000313" key="5">
    <source>
        <dbReference type="Proteomes" id="UP000240328"/>
    </source>
</evidence>
<dbReference type="EMBL" id="MG845684">
    <property type="protein sequence ID" value="AUX83692.1"/>
    <property type="molecule type" value="Genomic_DNA"/>
</dbReference>
<dbReference type="GO" id="GO:0003796">
    <property type="term" value="F:lysozyme activity"/>
    <property type="evidence" value="ECO:0007669"/>
    <property type="project" value="UniProtKB-EC"/>
</dbReference>
<sequence>MSRISLLRTLRMSLQSFLTMSPSWLKSSLSRSITPSHELVKRREGLVLKWYKDSLGKLTAGYGHLQKPGEDKLVVTKALADAWFEGDIGWAEDAALRQSLQLPFVTQDLIDKLVSVNFQLGAGWTGTFKKTWALLLAGKFAEAAREAEDSNWHKQTPVRVRDFQEALWRTQALYDLYKG</sequence>
<comment type="similarity">
    <text evidence="3">Belongs to the glycosyl hydrolase 24 family.</text>
</comment>
<keyword evidence="3" id="KW-0378">Hydrolase</keyword>
<evidence type="ECO:0000256" key="3">
    <source>
        <dbReference type="RuleBase" id="RU003788"/>
    </source>
</evidence>
<evidence type="ECO:0000256" key="2">
    <source>
        <dbReference type="ARBA" id="ARBA00022638"/>
    </source>
</evidence>
<dbReference type="EC" id="3.2.1.17" evidence="3"/>
<keyword evidence="5" id="KW-1185">Reference proteome</keyword>
<name>A0A2L0HPR8_9CAUD</name>
<proteinExistence type="inferred from homology"/>
<dbReference type="InterPro" id="IPR023347">
    <property type="entry name" value="Lysozyme_dom_sf"/>
</dbReference>
<dbReference type="GO" id="GO:0016998">
    <property type="term" value="P:cell wall macromolecule catabolic process"/>
    <property type="evidence" value="ECO:0007669"/>
    <property type="project" value="InterPro"/>
</dbReference>
<evidence type="ECO:0000256" key="1">
    <source>
        <dbReference type="ARBA" id="ARBA00022529"/>
    </source>
</evidence>
<dbReference type="InterPro" id="IPR023346">
    <property type="entry name" value="Lysozyme-like_dom_sf"/>
</dbReference>
<evidence type="ECO:0000313" key="4">
    <source>
        <dbReference type="EMBL" id="AUX83692.1"/>
    </source>
</evidence>
<comment type="catalytic activity">
    <reaction evidence="3">
        <text>Hydrolysis of (1-&gt;4)-beta-linkages between N-acetylmuramic acid and N-acetyl-D-glucosamine residues in a peptidoglycan and between N-acetyl-D-glucosamine residues in chitodextrins.</text>
        <dbReference type="EC" id="3.2.1.17"/>
    </reaction>
</comment>
<keyword evidence="2 3" id="KW-0081">Bacteriolytic enzyme</keyword>
<dbReference type="Pfam" id="PF00959">
    <property type="entry name" value="Phage_lysozyme"/>
    <property type="match status" value="1"/>
</dbReference>
<protein>
    <recommendedName>
        <fullName evidence="3">Lysozyme</fullName>
        <ecNumber evidence="3">3.2.1.17</ecNumber>
    </recommendedName>
</protein>
<keyword evidence="3" id="KW-0326">Glycosidase</keyword>
<dbReference type="OrthoDB" id="2186at10239"/>
<organism evidence="4 5">
    <name type="scientific">Pseudomonas phage NV1</name>
    <dbReference type="NCBI Taxonomy" id="2079543"/>
    <lineage>
        <taxon>Viruses</taxon>
        <taxon>Duplodnaviria</taxon>
        <taxon>Heunggongvirae</taxon>
        <taxon>Uroviricota</taxon>
        <taxon>Caudoviricetes</taxon>
        <taxon>Vicosavirus</taxon>
        <taxon>Vicosavirus NV1</taxon>
    </lineage>
</organism>
<dbReference type="GO" id="GO:0009253">
    <property type="term" value="P:peptidoglycan catabolic process"/>
    <property type="evidence" value="ECO:0007669"/>
    <property type="project" value="InterPro"/>
</dbReference>
<gene>
    <name evidence="4" type="ORF">NV1_p63</name>
</gene>
<dbReference type="GO" id="GO:0031640">
    <property type="term" value="P:killing of cells of another organism"/>
    <property type="evidence" value="ECO:0007669"/>
    <property type="project" value="UniProtKB-KW"/>
</dbReference>
<keyword evidence="1 3" id="KW-0929">Antimicrobial</keyword>
<dbReference type="InterPro" id="IPR002196">
    <property type="entry name" value="Glyco_hydro_24"/>
</dbReference>
<accession>A0A2L0HPR8</accession>
<dbReference type="GO" id="GO:0042742">
    <property type="term" value="P:defense response to bacterium"/>
    <property type="evidence" value="ECO:0007669"/>
    <property type="project" value="UniProtKB-KW"/>
</dbReference>
<reference evidence="4 5" key="1">
    <citation type="submission" date="2018-01" db="EMBL/GenBank/DDBJ databases">
        <title>Genome of Pseudomonas phage NV1, a LUZ24-like virus of Pseudomonas tolaasii.</title>
        <authorList>
            <person name="Storey N.H."/>
        </authorList>
    </citation>
    <scope>NUCLEOTIDE SEQUENCE [LARGE SCALE GENOMIC DNA]</scope>
</reference>
<dbReference type="Proteomes" id="UP000240328">
    <property type="component" value="Segment"/>
</dbReference>